<feature type="compositionally biased region" description="Polar residues" evidence="2">
    <location>
        <begin position="277"/>
        <end position="293"/>
    </location>
</feature>
<feature type="region of interest" description="Disordered" evidence="2">
    <location>
        <begin position="96"/>
        <end position="115"/>
    </location>
</feature>
<protein>
    <submittedName>
        <fullName evidence="5">Cell wall protein IFF6-like</fullName>
    </submittedName>
</protein>
<evidence type="ECO:0000313" key="4">
    <source>
        <dbReference type="Proteomes" id="UP000694941"/>
    </source>
</evidence>
<dbReference type="Gene3D" id="1.10.30.10">
    <property type="entry name" value="High mobility group box domain"/>
    <property type="match status" value="1"/>
</dbReference>
<feature type="compositionally biased region" description="Basic and acidic residues" evidence="2">
    <location>
        <begin position="204"/>
        <end position="213"/>
    </location>
</feature>
<evidence type="ECO:0000259" key="3">
    <source>
        <dbReference type="PROSITE" id="PS50118"/>
    </source>
</evidence>
<sequence>MSLNPTEPASLAKTELEDTEGHKQTEKEEGGVKRGVHWATNGFVIFCHRNFEMVRERFPHLENGNLTMVLQDWWTQLEPGERDSYTELAKQYEETLRSEQPGVAQSTSSKSSTKSTLKLELCQNVHNTALGTSSSPLTPEIPTPSSLNGHITVSKPPKKRYVQNGTFKPAVEPNPGSTCSVLLELAEGHVSASPGHLSIQTKSPDPHNRETFSRNESVQSYGPSNGTDRPEVPQNRQVYISMPMMEMDIASRIIDQAFSDKESSQMTFSASRKRLSKSPSKTQNLSSSCHQIQSPSASCSSTSALADEPLNLCKRQPKTFQTSQQKIINHVVDMALCGPIGNDYLTDSIIGKWENQSQLCVPDKGDTCQKLKTRNITGSSNSQDKAKCPFLEECTLEKDDRGNLVSSRIDKINKSSIDDSSVFSGRVTYDDMCVKQCEDNDKENLKITTDHSEEHNNSIKTSPSEMRDQKNVETDLTRTGAEENCDSECQESQQNVTHKTDCETKGTSRVSSKRSNTSINLNCNRNNDDINSSSLSELVSVSEKRLHESCSEDNYEGTMSVSIKVSDSDFCKTPEFLPRTELTASESSKEEQLLQTTQKRKASDISGHGKNINSSKDTQKSSDEEKDTENSSITQKDSRDLQPGTKKRKCYETGWVNNWFYGWSLKK</sequence>
<feature type="DNA-binding region" description="HMG box" evidence="1">
    <location>
        <begin position="36"/>
        <end position="104"/>
    </location>
</feature>
<organism evidence="4 5">
    <name type="scientific">Limulus polyphemus</name>
    <name type="common">Atlantic horseshoe crab</name>
    <dbReference type="NCBI Taxonomy" id="6850"/>
    <lineage>
        <taxon>Eukaryota</taxon>
        <taxon>Metazoa</taxon>
        <taxon>Ecdysozoa</taxon>
        <taxon>Arthropoda</taxon>
        <taxon>Chelicerata</taxon>
        <taxon>Merostomata</taxon>
        <taxon>Xiphosura</taxon>
        <taxon>Limulidae</taxon>
        <taxon>Limulus</taxon>
    </lineage>
</organism>
<dbReference type="PROSITE" id="PS50118">
    <property type="entry name" value="HMG_BOX_2"/>
    <property type="match status" value="1"/>
</dbReference>
<feature type="compositionally biased region" description="Basic and acidic residues" evidence="2">
    <location>
        <begin position="14"/>
        <end position="32"/>
    </location>
</feature>
<feature type="region of interest" description="Disordered" evidence="2">
    <location>
        <begin position="193"/>
        <end position="234"/>
    </location>
</feature>
<evidence type="ECO:0000313" key="5">
    <source>
        <dbReference type="RefSeq" id="XP_022254308.1"/>
    </source>
</evidence>
<feature type="non-terminal residue" evidence="5">
    <location>
        <position position="667"/>
    </location>
</feature>
<feature type="region of interest" description="Disordered" evidence="2">
    <location>
        <begin position="496"/>
        <end position="520"/>
    </location>
</feature>
<dbReference type="InterPro" id="IPR009071">
    <property type="entry name" value="HMG_box_dom"/>
</dbReference>
<feature type="region of interest" description="Disordered" evidence="2">
    <location>
        <begin position="581"/>
        <end position="647"/>
    </location>
</feature>
<name>A0ABM1TEK2_LIMPO</name>
<feature type="region of interest" description="Disordered" evidence="2">
    <location>
        <begin position="264"/>
        <end position="300"/>
    </location>
</feature>
<feature type="compositionally biased region" description="Polar residues" evidence="2">
    <location>
        <begin position="507"/>
        <end position="517"/>
    </location>
</feature>
<accession>A0ABM1TEK2</accession>
<feature type="compositionally biased region" description="Polar residues" evidence="2">
    <location>
        <begin position="214"/>
        <end position="227"/>
    </location>
</feature>
<keyword evidence="4" id="KW-1185">Reference proteome</keyword>
<feature type="compositionally biased region" description="Low complexity" evidence="2">
    <location>
        <begin position="106"/>
        <end position="115"/>
    </location>
</feature>
<feature type="compositionally biased region" description="Polar residues" evidence="2">
    <location>
        <begin position="130"/>
        <end position="151"/>
    </location>
</feature>
<proteinExistence type="predicted"/>
<feature type="region of interest" description="Disordered" evidence="2">
    <location>
        <begin position="1"/>
        <end position="33"/>
    </location>
</feature>
<dbReference type="Proteomes" id="UP000694941">
    <property type="component" value="Unplaced"/>
</dbReference>
<dbReference type="Pfam" id="PF00505">
    <property type="entry name" value="HMG_box"/>
    <property type="match status" value="1"/>
</dbReference>
<feature type="region of interest" description="Disordered" evidence="2">
    <location>
        <begin position="130"/>
        <end position="157"/>
    </location>
</feature>
<reference evidence="5" key="1">
    <citation type="submission" date="2025-08" db="UniProtKB">
        <authorList>
            <consortium name="RefSeq"/>
        </authorList>
    </citation>
    <scope>IDENTIFICATION</scope>
    <source>
        <tissue evidence="5">Muscle</tissue>
    </source>
</reference>
<dbReference type="InterPro" id="IPR036910">
    <property type="entry name" value="HMG_box_dom_sf"/>
</dbReference>
<keyword evidence="1" id="KW-0238">DNA-binding</keyword>
<dbReference type="SUPFAM" id="SSF47095">
    <property type="entry name" value="HMG-box"/>
    <property type="match status" value="1"/>
</dbReference>
<dbReference type="GeneID" id="106470060"/>
<gene>
    <name evidence="5" type="primary">LOC106470060</name>
</gene>
<feature type="domain" description="HMG box" evidence="3">
    <location>
        <begin position="36"/>
        <end position="104"/>
    </location>
</feature>
<keyword evidence="1" id="KW-0539">Nucleus</keyword>
<dbReference type="RefSeq" id="XP_022254308.1">
    <property type="nucleotide sequence ID" value="XM_022398600.1"/>
</dbReference>
<evidence type="ECO:0000256" key="2">
    <source>
        <dbReference type="SAM" id="MobiDB-lite"/>
    </source>
</evidence>
<feature type="region of interest" description="Disordered" evidence="2">
    <location>
        <begin position="451"/>
        <end position="473"/>
    </location>
</feature>
<evidence type="ECO:0000256" key="1">
    <source>
        <dbReference type="PROSITE-ProRule" id="PRU00267"/>
    </source>
</evidence>